<gene>
    <name evidence="1" type="ordered locus">Niako_4563</name>
</gene>
<evidence type="ECO:0000313" key="2">
    <source>
        <dbReference type="Proteomes" id="UP000005438"/>
    </source>
</evidence>
<dbReference type="HOGENOM" id="CLU_3202539_0_0_10"/>
<dbReference type="EMBL" id="CP003178">
    <property type="protein sequence ID" value="AEW00821.1"/>
    <property type="molecule type" value="Genomic_DNA"/>
</dbReference>
<evidence type="ECO:0000313" key="1">
    <source>
        <dbReference type="EMBL" id="AEW00821.1"/>
    </source>
</evidence>
<protein>
    <submittedName>
        <fullName evidence="1">Uncharacterized protein</fullName>
    </submittedName>
</protein>
<reference evidence="1 2" key="1">
    <citation type="submission" date="2011-12" db="EMBL/GenBank/DDBJ databases">
        <title>The complete genome of Niastella koreensis GR20-10.</title>
        <authorList>
            <consortium name="US DOE Joint Genome Institute (JGI-PGF)"/>
            <person name="Lucas S."/>
            <person name="Han J."/>
            <person name="Lapidus A."/>
            <person name="Bruce D."/>
            <person name="Goodwin L."/>
            <person name="Pitluck S."/>
            <person name="Peters L."/>
            <person name="Kyrpides N."/>
            <person name="Mavromatis K."/>
            <person name="Ivanova N."/>
            <person name="Mikhailova N."/>
            <person name="Davenport K."/>
            <person name="Saunders E."/>
            <person name="Detter J.C."/>
            <person name="Tapia R."/>
            <person name="Han C."/>
            <person name="Land M."/>
            <person name="Hauser L."/>
            <person name="Markowitz V."/>
            <person name="Cheng J.-F."/>
            <person name="Hugenholtz P."/>
            <person name="Woyke T."/>
            <person name="Wu D."/>
            <person name="Tindall B."/>
            <person name="Pomrenke H."/>
            <person name="Brambilla E."/>
            <person name="Klenk H.-P."/>
            <person name="Eisen J.A."/>
        </authorList>
    </citation>
    <scope>NUCLEOTIDE SEQUENCE [LARGE SCALE GENOMIC DNA]</scope>
    <source>
        <strain evidence="2">DSM 17620 / KACC 11465 / NBRC 106392 / GR20-10</strain>
    </source>
</reference>
<name>G8TKY2_NIAKG</name>
<organism evidence="1 2">
    <name type="scientific">Niastella koreensis (strain DSM 17620 / KACC 11465 / NBRC 106392 / GR20-10)</name>
    <dbReference type="NCBI Taxonomy" id="700598"/>
    <lineage>
        <taxon>Bacteria</taxon>
        <taxon>Pseudomonadati</taxon>
        <taxon>Bacteroidota</taxon>
        <taxon>Chitinophagia</taxon>
        <taxon>Chitinophagales</taxon>
        <taxon>Chitinophagaceae</taxon>
        <taxon>Niastella</taxon>
    </lineage>
</organism>
<proteinExistence type="predicted"/>
<dbReference type="KEGG" id="nko:Niako_4563"/>
<accession>G8TKY2</accession>
<sequence>MLNIECPIWNVEVKKKPLHYAEANYINVLTCQLYSISTLSNYHIS</sequence>
<dbReference type="AlphaFoldDB" id="G8TKY2"/>
<dbReference type="Proteomes" id="UP000005438">
    <property type="component" value="Chromosome"/>
</dbReference>